<dbReference type="CDD" id="cd17929">
    <property type="entry name" value="DEXHc_priA"/>
    <property type="match status" value="1"/>
</dbReference>
<comment type="catalytic activity">
    <reaction evidence="8">
        <text>ATP + H2O = ADP + phosphate + H(+)</text>
        <dbReference type="Rhea" id="RHEA:13065"/>
        <dbReference type="ChEBI" id="CHEBI:15377"/>
        <dbReference type="ChEBI" id="CHEBI:15378"/>
        <dbReference type="ChEBI" id="CHEBI:30616"/>
        <dbReference type="ChEBI" id="CHEBI:43474"/>
        <dbReference type="ChEBI" id="CHEBI:456216"/>
        <dbReference type="EC" id="5.6.2.4"/>
    </reaction>
</comment>
<dbReference type="InterPro" id="IPR040498">
    <property type="entry name" value="PriA_CRR"/>
</dbReference>
<keyword evidence="1 8" id="KW-0639">Primosome</keyword>
<evidence type="ECO:0000256" key="5">
    <source>
        <dbReference type="ARBA" id="ARBA00022833"/>
    </source>
</evidence>
<feature type="binding site" evidence="8">
    <location>
        <position position="525"/>
    </location>
    <ligand>
        <name>Zn(2+)</name>
        <dbReference type="ChEBI" id="CHEBI:29105"/>
        <label>2</label>
    </ligand>
</feature>
<feature type="binding site" evidence="8">
    <location>
        <position position="541"/>
    </location>
    <ligand>
        <name>Zn(2+)</name>
        <dbReference type="ChEBI" id="CHEBI:29105"/>
        <label>1</label>
    </ligand>
</feature>
<reference evidence="11 12" key="1">
    <citation type="submission" date="2021-03" db="EMBL/GenBank/DDBJ databases">
        <title>Genomic Encyclopedia of Type Strains, Phase IV (KMG-IV): sequencing the most valuable type-strain genomes for metagenomic binning, comparative biology and taxonomic classification.</title>
        <authorList>
            <person name="Goeker M."/>
        </authorList>
    </citation>
    <scope>NUCLEOTIDE SEQUENCE [LARGE SCALE GENOMIC DNA]</scope>
    <source>
        <strain evidence="11 12">DSM 27563</strain>
    </source>
</reference>
<keyword evidence="7 8" id="KW-0238">DNA-binding</keyword>
<organism evidence="11 12">
    <name type="scientific">Peptoniphilus stercorisuis</name>
    <dbReference type="NCBI Taxonomy" id="1436965"/>
    <lineage>
        <taxon>Bacteria</taxon>
        <taxon>Bacillati</taxon>
        <taxon>Bacillota</taxon>
        <taxon>Tissierellia</taxon>
        <taxon>Tissierellales</taxon>
        <taxon>Peptoniphilaceae</taxon>
        <taxon>Peptoniphilus</taxon>
    </lineage>
</organism>
<dbReference type="RefSeq" id="WP_210061431.1">
    <property type="nucleotide sequence ID" value="NZ_JAGGLJ010000013.1"/>
</dbReference>
<feature type="domain" description="Helicase ATP-binding" evidence="9">
    <location>
        <begin position="269"/>
        <end position="435"/>
    </location>
</feature>
<proteinExistence type="inferred from homology"/>
<comment type="caution">
    <text evidence="11">The sequence shown here is derived from an EMBL/GenBank/DDBJ whole genome shotgun (WGS) entry which is preliminary data.</text>
</comment>
<evidence type="ECO:0000256" key="2">
    <source>
        <dbReference type="ARBA" id="ARBA00022705"/>
    </source>
</evidence>
<dbReference type="GO" id="GO:0016787">
    <property type="term" value="F:hydrolase activity"/>
    <property type="evidence" value="ECO:0007669"/>
    <property type="project" value="UniProtKB-KW"/>
</dbReference>
<keyword evidence="3 8" id="KW-0479">Metal-binding</keyword>
<dbReference type="InterPro" id="IPR001650">
    <property type="entry name" value="Helicase_C-like"/>
</dbReference>
<dbReference type="InterPro" id="IPR005259">
    <property type="entry name" value="PriA"/>
</dbReference>
<dbReference type="InterPro" id="IPR027417">
    <property type="entry name" value="P-loop_NTPase"/>
</dbReference>
<keyword evidence="8" id="KW-0347">Helicase</keyword>
<feature type="binding site" evidence="8">
    <location>
        <position position="538"/>
    </location>
    <ligand>
        <name>Zn(2+)</name>
        <dbReference type="ChEBI" id="CHEBI:29105"/>
        <label>1</label>
    </ligand>
</feature>
<dbReference type="Gene3D" id="3.40.50.300">
    <property type="entry name" value="P-loop containing nucleotide triphosphate hydrolases"/>
    <property type="match status" value="2"/>
</dbReference>
<evidence type="ECO:0000256" key="6">
    <source>
        <dbReference type="ARBA" id="ARBA00022840"/>
    </source>
</evidence>
<keyword evidence="8 11" id="KW-0378">Hydrolase</keyword>
<dbReference type="Proteomes" id="UP001519306">
    <property type="component" value="Unassembled WGS sequence"/>
</dbReference>
<dbReference type="Gene3D" id="3.40.1440.60">
    <property type="entry name" value="PriA, 3(prime) DNA-binding domain"/>
    <property type="match status" value="1"/>
</dbReference>
<dbReference type="InterPro" id="IPR011545">
    <property type="entry name" value="DEAD/DEAH_box_helicase_dom"/>
</dbReference>
<sequence length="789" mass="91023">MKYVKLFIQNNISKIDILYTYKIKKEENIQLGMRVKVPFGRGNNPKIGIVVEILEENIENFKIKEIIEVLDYEPILSKELIELGFFMKEKYLTTFNQAFLPLMPPGDLKTIVKTVEFDENYKTNNEDEKELFEKLKVDNIVENLDLKSKELLQNLIENKVLKVKFKVVTTGGFKTQKMVKLTKDYKDKLEKYKINEKQTQVIKYLEDLDNSKRSDILKDLSISDSPIKTLEKNKIVEIYDEIVERNPYDEEFHTENHILNEEQKNAVNGILNSKKTVSLLHGLTGSGKTEVYLKLAEEVLNKGAQVIVLVPEIGLTPQMIERFKGRFKDRVSVLHSKLSAGERFDQWQKIKNNEVDIVVGARSAVFAPFTNLKMIIIDEEHDSSYRFHSALRYDTKEVAIKRMNNLKGNVVLGSATPDVISYYNAKNDKYNLFELKSRAVKGASLPSIEIVDMREELAMGNMSIFSENLRALIENRLNNEEQIILFLNRRGFSSFVSCRNCGHVIKCDNCDISMTYHRSNNILRCHYCGSTKKMLRVCPECGSKYIKQFGVGTQQVEEEIKKLFPSARVVRMDRDTTTAKDSYDNIYNSVKNREVDILIGTQMVAKGLDFENVTLVGVIAADLSLFISDFRANENTFELLTQVSGRAGRSNKDGNVVIQTYNPENYSIIFSKESDYLGFYEHELKIREVFKYPPFSSLVSIYFKSNSEKYLDNISRKVLFEITREIKNFKAEATNIVAVPRIKNVYKVKFTLKVNPEDLAKLTNIIKRVLVSNGKIFEKYKIYSDIEFL</sequence>
<dbReference type="Pfam" id="PF18319">
    <property type="entry name" value="Zn_ribbon_PriA"/>
    <property type="match status" value="1"/>
</dbReference>
<evidence type="ECO:0000313" key="12">
    <source>
        <dbReference type="Proteomes" id="UP001519306"/>
    </source>
</evidence>
<comment type="subunit">
    <text evidence="8">Component of the replication restart primosome.</text>
</comment>
<dbReference type="EC" id="5.6.2.4" evidence="8"/>
<gene>
    <name evidence="8" type="primary">priA</name>
    <name evidence="11" type="ORF">J2Z71_001395</name>
</gene>
<evidence type="ECO:0000256" key="1">
    <source>
        <dbReference type="ARBA" id="ARBA00022515"/>
    </source>
</evidence>
<name>A0ABS4KFA4_9FIRM</name>
<feature type="binding site" evidence="8">
    <location>
        <position position="510"/>
    </location>
    <ligand>
        <name>Zn(2+)</name>
        <dbReference type="ChEBI" id="CHEBI:29105"/>
        <label>2</label>
    </ligand>
</feature>
<evidence type="ECO:0000259" key="10">
    <source>
        <dbReference type="PROSITE" id="PS51194"/>
    </source>
</evidence>
<feature type="binding site" evidence="8">
    <location>
        <position position="498"/>
    </location>
    <ligand>
        <name>Zn(2+)</name>
        <dbReference type="ChEBI" id="CHEBI:29105"/>
        <label>1</label>
    </ligand>
</feature>
<keyword evidence="5 8" id="KW-0862">Zinc</keyword>
<feature type="binding site" evidence="8">
    <location>
        <position position="507"/>
    </location>
    <ligand>
        <name>Zn(2+)</name>
        <dbReference type="ChEBI" id="CHEBI:29105"/>
        <label>2</label>
    </ligand>
</feature>
<dbReference type="Pfam" id="PF00270">
    <property type="entry name" value="DEAD"/>
    <property type="match status" value="1"/>
</dbReference>
<dbReference type="SUPFAM" id="SSF52540">
    <property type="entry name" value="P-loop containing nucleoside triphosphate hydrolases"/>
    <property type="match status" value="1"/>
</dbReference>
<comment type="function">
    <text evidence="8">Initiates the restart of stalled replication forks, which reloads the replicative helicase on sites other than the origin of replication. Recognizes and binds to abandoned replication forks and remodels them to uncover a helicase loading site. Promotes assembly of the primosome at these replication forks.</text>
</comment>
<comment type="catalytic activity">
    <reaction evidence="8">
        <text>Couples ATP hydrolysis with the unwinding of duplex DNA by translocating in the 3'-5' direction.</text>
        <dbReference type="EC" id="5.6.2.4"/>
    </reaction>
</comment>
<dbReference type="HAMAP" id="MF_00983">
    <property type="entry name" value="PriA"/>
    <property type="match status" value="1"/>
</dbReference>
<dbReference type="SMART" id="SM00487">
    <property type="entry name" value="DEXDc"/>
    <property type="match status" value="1"/>
</dbReference>
<keyword evidence="4 8" id="KW-0547">Nucleotide-binding</keyword>
<keyword evidence="2 8" id="KW-0235">DNA replication</keyword>
<feature type="binding site" evidence="8">
    <location>
        <position position="528"/>
    </location>
    <ligand>
        <name>Zn(2+)</name>
        <dbReference type="ChEBI" id="CHEBI:29105"/>
        <label>2</label>
    </ligand>
</feature>
<evidence type="ECO:0000256" key="8">
    <source>
        <dbReference type="HAMAP-Rule" id="MF_00983"/>
    </source>
</evidence>
<evidence type="ECO:0000256" key="7">
    <source>
        <dbReference type="ARBA" id="ARBA00023125"/>
    </source>
</evidence>
<dbReference type="SMART" id="SM00490">
    <property type="entry name" value="HELICc"/>
    <property type="match status" value="1"/>
</dbReference>
<dbReference type="PANTHER" id="PTHR30580:SF0">
    <property type="entry name" value="PRIMOSOMAL PROTEIN N"/>
    <property type="match status" value="1"/>
</dbReference>
<dbReference type="InterPro" id="IPR042115">
    <property type="entry name" value="PriA_3primeBD_sf"/>
</dbReference>
<dbReference type="EMBL" id="JAGGLJ010000013">
    <property type="protein sequence ID" value="MBP2025846.1"/>
    <property type="molecule type" value="Genomic_DNA"/>
</dbReference>
<keyword evidence="6 8" id="KW-0067">ATP-binding</keyword>
<dbReference type="InterPro" id="IPR041222">
    <property type="entry name" value="PriA_3primeBD"/>
</dbReference>
<feature type="binding site" evidence="8">
    <location>
        <position position="501"/>
    </location>
    <ligand>
        <name>Zn(2+)</name>
        <dbReference type="ChEBI" id="CHEBI:29105"/>
        <label>1</label>
    </ligand>
</feature>
<protein>
    <recommendedName>
        <fullName evidence="8">Replication restart protein PriA</fullName>
    </recommendedName>
    <alternativeName>
        <fullName evidence="8">ATP-dependent DNA helicase PriA</fullName>
        <ecNumber evidence="8">5.6.2.4</ecNumber>
    </alternativeName>
    <alternativeName>
        <fullName evidence="8">DNA 3'-5' helicase PriA</fullName>
    </alternativeName>
</protein>
<feature type="domain" description="Helicase C-terminal" evidence="10">
    <location>
        <begin position="530"/>
        <end position="685"/>
    </location>
</feature>
<dbReference type="NCBIfam" id="NF004066">
    <property type="entry name" value="PRK05580.1-3"/>
    <property type="match status" value="1"/>
</dbReference>
<dbReference type="Pfam" id="PF17764">
    <property type="entry name" value="PriA_3primeBD"/>
    <property type="match status" value="1"/>
</dbReference>
<comment type="cofactor">
    <cofactor evidence="8">
        <name>Zn(2+)</name>
        <dbReference type="ChEBI" id="CHEBI:29105"/>
    </cofactor>
    <text evidence="8">Binds 2 zinc ions per subunit.</text>
</comment>
<dbReference type="PROSITE" id="PS51194">
    <property type="entry name" value="HELICASE_CTER"/>
    <property type="match status" value="1"/>
</dbReference>
<evidence type="ECO:0000313" key="11">
    <source>
        <dbReference type="EMBL" id="MBP2025846.1"/>
    </source>
</evidence>
<keyword evidence="8" id="KW-0413">Isomerase</keyword>
<keyword evidence="12" id="KW-1185">Reference proteome</keyword>
<accession>A0ABS4KFA4</accession>
<evidence type="ECO:0000259" key="9">
    <source>
        <dbReference type="PROSITE" id="PS51192"/>
    </source>
</evidence>
<dbReference type="Pfam" id="PF00271">
    <property type="entry name" value="Helicase_C"/>
    <property type="match status" value="1"/>
</dbReference>
<evidence type="ECO:0000256" key="3">
    <source>
        <dbReference type="ARBA" id="ARBA00022723"/>
    </source>
</evidence>
<dbReference type="PANTHER" id="PTHR30580">
    <property type="entry name" value="PRIMOSOMAL PROTEIN N"/>
    <property type="match status" value="1"/>
</dbReference>
<comment type="similarity">
    <text evidence="8">Belongs to the helicase family. PriA subfamily.</text>
</comment>
<evidence type="ECO:0000256" key="4">
    <source>
        <dbReference type="ARBA" id="ARBA00022741"/>
    </source>
</evidence>
<dbReference type="PROSITE" id="PS51192">
    <property type="entry name" value="HELICASE_ATP_BIND_1"/>
    <property type="match status" value="1"/>
</dbReference>
<dbReference type="CDD" id="cd18804">
    <property type="entry name" value="SF2_C_priA"/>
    <property type="match status" value="1"/>
</dbReference>
<dbReference type="InterPro" id="IPR014001">
    <property type="entry name" value="Helicase_ATP-bd"/>
</dbReference>
<dbReference type="NCBIfam" id="TIGR00595">
    <property type="entry name" value="priA"/>
    <property type="match status" value="1"/>
</dbReference>